<dbReference type="CDD" id="cd00590">
    <property type="entry name" value="RRM_SF"/>
    <property type="match status" value="1"/>
</dbReference>
<sequence>MSYNREWDRGKTDAAYSSNYDEYNAQGKRRKFNSGGYQAYDNSQYDDSTAYDPNMSQGRNGQSQDFSQDRNRSGNFPKKRLQPSEPSPHVIFLGLDPDFTEADLQAFLNSYGCSVETVTIIRERSTGSCPFVFTFAYALTFLAIRFIKVLPRALDLPSFQVLNTLVHSWIRYSLSSQCHLRLHMVRSPLKLTTRLLKLVLHTMDAESKSTTPKALRPMKKVVSTEGT</sequence>
<accession>A0ABR1JYJ4</accession>
<keyword evidence="4" id="KW-1185">Reference proteome</keyword>
<name>A0ABR1JYJ4_9AGAR</name>
<evidence type="ECO:0000256" key="1">
    <source>
        <dbReference type="SAM" id="MobiDB-lite"/>
    </source>
</evidence>
<keyword evidence="2" id="KW-0812">Transmembrane</keyword>
<dbReference type="Gene3D" id="3.30.70.330">
    <property type="match status" value="1"/>
</dbReference>
<feature type="compositionally biased region" description="Polar residues" evidence="1">
    <location>
        <begin position="54"/>
        <end position="66"/>
    </location>
</feature>
<evidence type="ECO:0000313" key="3">
    <source>
        <dbReference type="EMBL" id="KAK7466909.1"/>
    </source>
</evidence>
<dbReference type="EMBL" id="JBANRG010000004">
    <property type="protein sequence ID" value="KAK7466909.1"/>
    <property type="molecule type" value="Genomic_DNA"/>
</dbReference>
<proteinExistence type="predicted"/>
<evidence type="ECO:0000256" key="2">
    <source>
        <dbReference type="SAM" id="Phobius"/>
    </source>
</evidence>
<evidence type="ECO:0000313" key="4">
    <source>
        <dbReference type="Proteomes" id="UP001498398"/>
    </source>
</evidence>
<protein>
    <recommendedName>
        <fullName evidence="5">RRM domain-containing protein</fullName>
    </recommendedName>
</protein>
<dbReference type="InterPro" id="IPR035979">
    <property type="entry name" value="RBD_domain_sf"/>
</dbReference>
<feature type="region of interest" description="Disordered" evidence="1">
    <location>
        <begin position="27"/>
        <end position="87"/>
    </location>
</feature>
<reference evidence="3 4" key="1">
    <citation type="submission" date="2024-01" db="EMBL/GenBank/DDBJ databases">
        <title>A draft genome for the cacao thread blight pathogen Marasmiellus scandens.</title>
        <authorList>
            <person name="Baruah I.K."/>
            <person name="Leung J."/>
            <person name="Bukari Y."/>
            <person name="Amoako-Attah I."/>
            <person name="Meinhardt L.W."/>
            <person name="Bailey B.A."/>
            <person name="Cohen S.P."/>
        </authorList>
    </citation>
    <scope>NUCLEOTIDE SEQUENCE [LARGE SCALE GENOMIC DNA]</scope>
    <source>
        <strain evidence="3 4">GH-19</strain>
    </source>
</reference>
<evidence type="ECO:0008006" key="5">
    <source>
        <dbReference type="Google" id="ProtNLM"/>
    </source>
</evidence>
<comment type="caution">
    <text evidence="3">The sequence shown here is derived from an EMBL/GenBank/DDBJ whole genome shotgun (WGS) entry which is preliminary data.</text>
</comment>
<feature type="transmembrane region" description="Helical" evidence="2">
    <location>
        <begin position="130"/>
        <end position="147"/>
    </location>
</feature>
<dbReference type="InterPro" id="IPR012677">
    <property type="entry name" value="Nucleotide-bd_a/b_plait_sf"/>
</dbReference>
<keyword evidence="2" id="KW-1133">Transmembrane helix</keyword>
<dbReference type="Proteomes" id="UP001498398">
    <property type="component" value="Unassembled WGS sequence"/>
</dbReference>
<keyword evidence="2" id="KW-0472">Membrane</keyword>
<dbReference type="SUPFAM" id="SSF54928">
    <property type="entry name" value="RNA-binding domain, RBD"/>
    <property type="match status" value="1"/>
</dbReference>
<organism evidence="3 4">
    <name type="scientific">Marasmiellus scandens</name>
    <dbReference type="NCBI Taxonomy" id="2682957"/>
    <lineage>
        <taxon>Eukaryota</taxon>
        <taxon>Fungi</taxon>
        <taxon>Dikarya</taxon>
        <taxon>Basidiomycota</taxon>
        <taxon>Agaricomycotina</taxon>
        <taxon>Agaricomycetes</taxon>
        <taxon>Agaricomycetidae</taxon>
        <taxon>Agaricales</taxon>
        <taxon>Marasmiineae</taxon>
        <taxon>Omphalotaceae</taxon>
        <taxon>Marasmiellus</taxon>
    </lineage>
</organism>
<gene>
    <name evidence="3" type="ORF">VKT23_003973</name>
</gene>